<accession>A0ACB9UK06</accession>
<comment type="caution">
    <text evidence="1">The sequence shown here is derived from an EMBL/GenBank/DDBJ whole genome shotgun (WGS) entry which is preliminary data.</text>
</comment>
<name>A0ACB9UK06_9CETA</name>
<reference evidence="1" key="1">
    <citation type="submission" date="2022-03" db="EMBL/GenBank/DDBJ databases">
        <title>Genomic analyses of argali, domestic sheep and their hybrids provide insights into chromosomal evolution, heterosis and genetic basis of agronomic traits.</title>
        <authorList>
            <person name="Li M."/>
        </authorList>
    </citation>
    <scope>NUCLEOTIDE SEQUENCE</scope>
    <source>
        <strain evidence="1">F1 hybrid</strain>
    </source>
</reference>
<dbReference type="Proteomes" id="UP001057279">
    <property type="component" value="Linkage Group LG16"/>
</dbReference>
<evidence type="ECO:0000313" key="2">
    <source>
        <dbReference type="Proteomes" id="UP001057279"/>
    </source>
</evidence>
<proteinExistence type="predicted"/>
<organism evidence="1 2">
    <name type="scientific">Ovis ammon polii x Ovis aries</name>
    <dbReference type="NCBI Taxonomy" id="2918886"/>
    <lineage>
        <taxon>Eukaryota</taxon>
        <taxon>Metazoa</taxon>
        <taxon>Chordata</taxon>
        <taxon>Craniata</taxon>
        <taxon>Vertebrata</taxon>
        <taxon>Euteleostomi</taxon>
        <taxon>Mammalia</taxon>
        <taxon>Eutheria</taxon>
        <taxon>Laurasiatheria</taxon>
        <taxon>Artiodactyla</taxon>
        <taxon>Ruminantia</taxon>
        <taxon>Pecora</taxon>
        <taxon>Bovidae</taxon>
        <taxon>Caprinae</taxon>
        <taxon>Ovis</taxon>
    </lineage>
</organism>
<gene>
    <name evidence="1" type="ORF">MJG53_013968</name>
</gene>
<sequence length="281" mass="30453">MNGLGDLRKLHHITAEPLLRDRTNAACGQGAQQHPEASVEQMANANYKALQSAFTPVEEGEASDFSLAWDSSVTASGVEIEAKREGSLTLNFLLSDCLTLAHRSGGLECVRIRAFSSWRDPVADCYNDGSQKEAFRGDSSQHYAELLPWFMRSGGSVSGSRLGLAVSQVEEPGPEQDGGGLEGEPECDRKTSRALEDRNSVTSQEERNEDDEDVEDESIYTCDHCQQDFESLADLTDHRAHRCPGGRGAAKGIRIVMPCDATGPGNRGADLSDPRPGSRQV</sequence>
<keyword evidence="2" id="KW-1185">Reference proteome</keyword>
<evidence type="ECO:0000313" key="1">
    <source>
        <dbReference type="EMBL" id="KAI4571862.1"/>
    </source>
</evidence>
<dbReference type="EMBL" id="CM043041">
    <property type="protein sequence ID" value="KAI4571862.1"/>
    <property type="molecule type" value="Genomic_DNA"/>
</dbReference>
<protein>
    <submittedName>
        <fullName evidence="1">Uncharacterized protein</fullName>
    </submittedName>
</protein>